<dbReference type="AlphaFoldDB" id="A0A1D2QMT0"/>
<dbReference type="EMBL" id="MDLC01000047">
    <property type="protein sequence ID" value="ODS22891.1"/>
    <property type="molecule type" value="Genomic_DNA"/>
</dbReference>
<name>A0A1D2QMT0_9GAMM</name>
<proteinExistence type="predicted"/>
<comment type="caution">
    <text evidence="1">The sequence shown here is derived from an EMBL/GenBank/DDBJ whole genome shotgun (WGS) entry which is preliminary data.</text>
</comment>
<accession>A0A1D2QMT0</accession>
<organism evidence="1 2">
    <name type="scientific">Candidatus Endobugula sertula</name>
    <name type="common">Bugula neritina bacterial symbiont</name>
    <dbReference type="NCBI Taxonomy" id="62101"/>
    <lineage>
        <taxon>Bacteria</taxon>
        <taxon>Pseudomonadati</taxon>
        <taxon>Pseudomonadota</taxon>
        <taxon>Gammaproteobacteria</taxon>
        <taxon>Cellvibrionales</taxon>
        <taxon>Cellvibrionaceae</taxon>
        <taxon>Candidatus Endobugula</taxon>
    </lineage>
</organism>
<dbReference type="STRING" id="62101.AB835_11610"/>
<protein>
    <submittedName>
        <fullName evidence="1">Uncharacterized protein</fullName>
    </submittedName>
</protein>
<sequence length="69" mass="7589">MNGTDKTALWAKYVESITVTDNNGLDSDTAEIVLDDRGQLIEEPAINAEMELWLGTIDNNKPVLVWAGL</sequence>
<evidence type="ECO:0000313" key="1">
    <source>
        <dbReference type="EMBL" id="ODS22891.1"/>
    </source>
</evidence>
<dbReference type="Proteomes" id="UP000242502">
    <property type="component" value="Unassembled WGS sequence"/>
</dbReference>
<evidence type="ECO:0000313" key="2">
    <source>
        <dbReference type="Proteomes" id="UP000242502"/>
    </source>
</evidence>
<reference evidence="1 2" key="1">
    <citation type="journal article" date="2016" name="Appl. Environ. Microbiol.">
        <title>Lack of Overt Genome Reduction in the Bryostatin-Producing Bryozoan Symbiont "Candidatus Endobugula sertula".</title>
        <authorList>
            <person name="Miller I.J."/>
            <person name="Vanee N."/>
            <person name="Fong S.S."/>
            <person name="Lim-Fong G.E."/>
            <person name="Kwan J.C."/>
        </authorList>
    </citation>
    <scope>NUCLEOTIDE SEQUENCE [LARGE SCALE GENOMIC DNA]</scope>
    <source>
        <strain evidence="1">AB1-4</strain>
    </source>
</reference>
<gene>
    <name evidence="1" type="ORF">AB835_11610</name>
</gene>